<comment type="caution">
    <text evidence="2">The sequence shown here is derived from an EMBL/GenBank/DDBJ whole genome shotgun (WGS) entry which is preliminary data.</text>
</comment>
<reference evidence="2" key="1">
    <citation type="submission" date="2020-10" db="EMBL/GenBank/DDBJ databases">
        <authorList>
            <person name="Gilroy R."/>
        </authorList>
    </citation>
    <scope>NUCLEOTIDE SEQUENCE</scope>
    <source>
        <strain evidence="2">CHK190-19873</strain>
    </source>
</reference>
<proteinExistence type="predicted"/>
<sequence>MEHINSQRFKPFGVAAGLIISCAVTAFLLLILALLLLKLNLDEEKINVGIILVYILSAFLGGWVTGKKSGSRKFLWGMLTGCFYFIILLAVSLLNAAGDISPGRVITTLAMCLGGGMLGGMLA</sequence>
<keyword evidence="1" id="KW-0812">Transmembrane</keyword>
<dbReference type="NCBIfam" id="TIGR04086">
    <property type="entry name" value="TIGR04086_membr"/>
    <property type="match status" value="1"/>
</dbReference>
<evidence type="ECO:0000256" key="1">
    <source>
        <dbReference type="SAM" id="Phobius"/>
    </source>
</evidence>
<dbReference type="Proteomes" id="UP000823935">
    <property type="component" value="Unassembled WGS sequence"/>
</dbReference>
<dbReference type="Pfam" id="PF12670">
    <property type="entry name" value="DUF3792"/>
    <property type="match status" value="1"/>
</dbReference>
<protein>
    <submittedName>
        <fullName evidence="2">TIGR04086 family membrane protein</fullName>
    </submittedName>
</protein>
<feature type="transmembrane region" description="Helical" evidence="1">
    <location>
        <begin position="46"/>
        <end position="64"/>
    </location>
</feature>
<name>A0A9D1EW45_9FIRM</name>
<feature type="transmembrane region" description="Helical" evidence="1">
    <location>
        <begin position="103"/>
        <end position="122"/>
    </location>
</feature>
<feature type="transmembrane region" description="Helical" evidence="1">
    <location>
        <begin position="76"/>
        <end position="97"/>
    </location>
</feature>
<organism evidence="2 3">
    <name type="scientific">Candidatus Limivivens intestinipullorum</name>
    <dbReference type="NCBI Taxonomy" id="2840858"/>
    <lineage>
        <taxon>Bacteria</taxon>
        <taxon>Bacillati</taxon>
        <taxon>Bacillota</taxon>
        <taxon>Clostridia</taxon>
        <taxon>Lachnospirales</taxon>
        <taxon>Lachnospiraceae</taxon>
        <taxon>Lachnospiraceae incertae sedis</taxon>
        <taxon>Candidatus Limivivens</taxon>
    </lineage>
</organism>
<accession>A0A9D1EW45</accession>
<dbReference type="EMBL" id="DVIQ01000109">
    <property type="protein sequence ID" value="HIS32968.1"/>
    <property type="molecule type" value="Genomic_DNA"/>
</dbReference>
<evidence type="ECO:0000313" key="2">
    <source>
        <dbReference type="EMBL" id="HIS32968.1"/>
    </source>
</evidence>
<feature type="transmembrane region" description="Helical" evidence="1">
    <location>
        <begin position="12"/>
        <end position="34"/>
    </location>
</feature>
<reference evidence="2" key="2">
    <citation type="journal article" date="2021" name="PeerJ">
        <title>Extensive microbial diversity within the chicken gut microbiome revealed by metagenomics and culture.</title>
        <authorList>
            <person name="Gilroy R."/>
            <person name="Ravi A."/>
            <person name="Getino M."/>
            <person name="Pursley I."/>
            <person name="Horton D.L."/>
            <person name="Alikhan N.F."/>
            <person name="Baker D."/>
            <person name="Gharbi K."/>
            <person name="Hall N."/>
            <person name="Watson M."/>
            <person name="Adriaenssens E.M."/>
            <person name="Foster-Nyarko E."/>
            <person name="Jarju S."/>
            <person name="Secka A."/>
            <person name="Antonio M."/>
            <person name="Oren A."/>
            <person name="Chaudhuri R.R."/>
            <person name="La Ragione R."/>
            <person name="Hildebrand F."/>
            <person name="Pallen M.J."/>
        </authorList>
    </citation>
    <scope>NUCLEOTIDE SEQUENCE</scope>
    <source>
        <strain evidence="2">CHK190-19873</strain>
    </source>
</reference>
<dbReference type="InterPro" id="IPR023804">
    <property type="entry name" value="DUF3792_TM"/>
</dbReference>
<gene>
    <name evidence="2" type="ORF">IAB44_15690</name>
</gene>
<evidence type="ECO:0000313" key="3">
    <source>
        <dbReference type="Proteomes" id="UP000823935"/>
    </source>
</evidence>
<keyword evidence="1" id="KW-0472">Membrane</keyword>
<dbReference type="AlphaFoldDB" id="A0A9D1EW45"/>
<keyword evidence="1" id="KW-1133">Transmembrane helix</keyword>